<proteinExistence type="predicted"/>
<feature type="transmembrane region" description="Helical" evidence="5">
    <location>
        <begin position="40"/>
        <end position="60"/>
    </location>
</feature>
<sequence>MKKDKIIYWLSTGLISTAMLMSSIMYLTKNPELMNNFKQLGYPSFFIPILGTAKLLGAIALVNPWFSKLKEWAYAGFTFTFIGAIWTHVATGTPFIPVIVLLVILGVSYFFNLKLSKNLE</sequence>
<keyword evidence="4 5" id="KW-0472">Membrane</keyword>
<evidence type="ECO:0000313" key="7">
    <source>
        <dbReference type="Proteomes" id="UP001302949"/>
    </source>
</evidence>
<evidence type="ECO:0000256" key="1">
    <source>
        <dbReference type="ARBA" id="ARBA00004141"/>
    </source>
</evidence>
<evidence type="ECO:0000313" key="6">
    <source>
        <dbReference type="EMBL" id="MEA5138091.1"/>
    </source>
</evidence>
<feature type="transmembrane region" description="Helical" evidence="5">
    <location>
        <begin position="72"/>
        <end position="89"/>
    </location>
</feature>
<dbReference type="InterPro" id="IPR016944">
    <property type="entry name" value="UCP030066"/>
</dbReference>
<reference evidence="6 7" key="1">
    <citation type="submission" date="2023-12" db="EMBL/GenBank/DDBJ databases">
        <title>Novel species of the genus Arcicella isolated from rivers.</title>
        <authorList>
            <person name="Lu H."/>
        </authorList>
    </citation>
    <scope>NUCLEOTIDE SEQUENCE [LARGE SCALE GENOMIC DNA]</scope>
    <source>
        <strain evidence="6 7">KCTC 23307</strain>
    </source>
</reference>
<comment type="caution">
    <text evidence="6">The sequence shown here is derived from an EMBL/GenBank/DDBJ whole genome shotgun (WGS) entry which is preliminary data.</text>
</comment>
<evidence type="ECO:0000256" key="4">
    <source>
        <dbReference type="ARBA" id="ARBA00023136"/>
    </source>
</evidence>
<keyword evidence="2 5" id="KW-0812">Transmembrane</keyword>
<evidence type="ECO:0000256" key="3">
    <source>
        <dbReference type="ARBA" id="ARBA00022989"/>
    </source>
</evidence>
<dbReference type="Proteomes" id="UP001302949">
    <property type="component" value="Unassembled WGS sequence"/>
</dbReference>
<dbReference type="Pfam" id="PF13564">
    <property type="entry name" value="DoxX_2"/>
    <property type="match status" value="1"/>
</dbReference>
<dbReference type="EMBL" id="JAYFUM010000003">
    <property type="protein sequence ID" value="MEA5138091.1"/>
    <property type="molecule type" value="Genomic_DNA"/>
</dbReference>
<dbReference type="RefSeq" id="WP_323295256.1">
    <property type="nucleotide sequence ID" value="NZ_JAYFUM010000003.1"/>
</dbReference>
<keyword evidence="3 5" id="KW-1133">Transmembrane helix</keyword>
<name>A0ABU5Q5H1_9BACT</name>
<gene>
    <name evidence="6" type="ORF">VB248_03040</name>
</gene>
<keyword evidence="7" id="KW-1185">Reference proteome</keyword>
<evidence type="ECO:0000256" key="2">
    <source>
        <dbReference type="ARBA" id="ARBA00022692"/>
    </source>
</evidence>
<organism evidence="6 7">
    <name type="scientific">Arcicella rigui</name>
    <dbReference type="NCBI Taxonomy" id="797020"/>
    <lineage>
        <taxon>Bacteria</taxon>
        <taxon>Pseudomonadati</taxon>
        <taxon>Bacteroidota</taxon>
        <taxon>Cytophagia</taxon>
        <taxon>Cytophagales</taxon>
        <taxon>Flectobacillaceae</taxon>
        <taxon>Arcicella</taxon>
    </lineage>
</organism>
<comment type="subcellular location">
    <subcellularLocation>
        <location evidence="1">Membrane</location>
        <topology evidence="1">Multi-pass membrane protein</topology>
    </subcellularLocation>
</comment>
<feature type="transmembrane region" description="Helical" evidence="5">
    <location>
        <begin position="95"/>
        <end position="113"/>
    </location>
</feature>
<dbReference type="PIRSF" id="PIRSF030066">
    <property type="entry name" value="UCP030066"/>
    <property type="match status" value="1"/>
</dbReference>
<protein>
    <submittedName>
        <fullName evidence="6">DoxX family protein</fullName>
    </submittedName>
</protein>
<evidence type="ECO:0000256" key="5">
    <source>
        <dbReference type="SAM" id="Phobius"/>
    </source>
</evidence>
<accession>A0ABU5Q5H1</accession>
<dbReference type="InterPro" id="IPR032808">
    <property type="entry name" value="DoxX"/>
</dbReference>
<feature type="transmembrane region" description="Helical" evidence="5">
    <location>
        <begin position="7"/>
        <end position="28"/>
    </location>
</feature>